<dbReference type="Proteomes" id="UP001519460">
    <property type="component" value="Unassembled WGS sequence"/>
</dbReference>
<evidence type="ECO:0000259" key="2">
    <source>
        <dbReference type="PROSITE" id="PS51184"/>
    </source>
</evidence>
<evidence type="ECO:0000256" key="1">
    <source>
        <dbReference type="SAM" id="SignalP"/>
    </source>
</evidence>
<feature type="chain" id="PRO_5044886753" description="JmjC domain-containing protein" evidence="1">
    <location>
        <begin position="19"/>
        <end position="427"/>
    </location>
</feature>
<dbReference type="InterPro" id="IPR003347">
    <property type="entry name" value="JmjC_dom"/>
</dbReference>
<dbReference type="PANTHER" id="PTHR12461:SF53">
    <property type="entry name" value="JMJC DOMAIN-CONTAINING PROTEIN"/>
    <property type="match status" value="1"/>
</dbReference>
<dbReference type="SUPFAM" id="SSF51197">
    <property type="entry name" value="Clavaminate synthase-like"/>
    <property type="match status" value="1"/>
</dbReference>
<keyword evidence="4" id="KW-1185">Reference proteome</keyword>
<dbReference type="SMART" id="SM00558">
    <property type="entry name" value="JmjC"/>
    <property type="match status" value="1"/>
</dbReference>
<dbReference type="Pfam" id="PF13621">
    <property type="entry name" value="Cupin_8"/>
    <property type="match status" value="1"/>
</dbReference>
<evidence type="ECO:0000313" key="4">
    <source>
        <dbReference type="Proteomes" id="UP001519460"/>
    </source>
</evidence>
<sequence>MEALVLAVLAVVFAVAQGKIGFIKDQSMDATFPPPVFRQDPAIPEGHLRPLGWQRRSDGPVKEIEEMPNTREFYNDYVKFSKPVVVRNGITEAPALSLWESDDYLQTQYGKVNVTVTVKVMRKKDEVQTARHVMKLKKFLYDYMYEDWYLASTVPVELLPKLPLPKCLRCGSLSESLQEAELWMSSGGTSSRLHSHDDHNLHCVLFGRRDFILIEKQFKANFAYQQDFEGSVGGHSKLDMEMVNAFKFKNILMTPWTWSTLYPGDCILVPAGYLHQVRSYGRSLSLTILFAPVPSFDDEGCQLVEEEFRPLSEASFTWAFLEGKRELSNWKLNAESLRKLLLVQMGSRQSLSKAKFVHFYEEAMNISPEHPEGDEVFSMLVKGDKKELTRTDVTLLAEAILDKVAAIFNEPHETKRQKSHAPAHEEF</sequence>
<keyword evidence="1" id="KW-0732">Signal</keyword>
<dbReference type="InterPro" id="IPR041667">
    <property type="entry name" value="Cupin_8"/>
</dbReference>
<evidence type="ECO:0000313" key="3">
    <source>
        <dbReference type="EMBL" id="KAK7484349.1"/>
    </source>
</evidence>
<dbReference type="PANTHER" id="PTHR12461">
    <property type="entry name" value="HYPOXIA-INDUCIBLE FACTOR 1 ALPHA INHIBITOR-RELATED"/>
    <property type="match status" value="1"/>
</dbReference>
<feature type="signal peptide" evidence="1">
    <location>
        <begin position="1"/>
        <end position="18"/>
    </location>
</feature>
<accession>A0ABD0KB92</accession>
<reference evidence="3 4" key="1">
    <citation type="journal article" date="2023" name="Sci. Data">
        <title>Genome assembly of the Korean intertidal mud-creeper Batillaria attramentaria.</title>
        <authorList>
            <person name="Patra A.K."/>
            <person name="Ho P.T."/>
            <person name="Jun S."/>
            <person name="Lee S.J."/>
            <person name="Kim Y."/>
            <person name="Won Y.J."/>
        </authorList>
    </citation>
    <scope>NUCLEOTIDE SEQUENCE [LARGE SCALE GENOMIC DNA]</scope>
    <source>
        <strain evidence="3">Wonlab-2016</strain>
    </source>
</reference>
<comment type="caution">
    <text evidence="3">The sequence shown here is derived from an EMBL/GenBank/DDBJ whole genome shotgun (WGS) entry which is preliminary data.</text>
</comment>
<protein>
    <recommendedName>
        <fullName evidence="2">JmjC domain-containing protein</fullName>
    </recommendedName>
</protein>
<dbReference type="EMBL" id="JACVVK020000211">
    <property type="protein sequence ID" value="KAK7484349.1"/>
    <property type="molecule type" value="Genomic_DNA"/>
</dbReference>
<organism evidence="3 4">
    <name type="scientific">Batillaria attramentaria</name>
    <dbReference type="NCBI Taxonomy" id="370345"/>
    <lineage>
        <taxon>Eukaryota</taxon>
        <taxon>Metazoa</taxon>
        <taxon>Spiralia</taxon>
        <taxon>Lophotrochozoa</taxon>
        <taxon>Mollusca</taxon>
        <taxon>Gastropoda</taxon>
        <taxon>Caenogastropoda</taxon>
        <taxon>Sorbeoconcha</taxon>
        <taxon>Cerithioidea</taxon>
        <taxon>Batillariidae</taxon>
        <taxon>Batillaria</taxon>
    </lineage>
</organism>
<proteinExistence type="predicted"/>
<feature type="domain" description="JmjC" evidence="2">
    <location>
        <begin position="143"/>
        <end position="307"/>
    </location>
</feature>
<gene>
    <name evidence="3" type="ORF">BaRGS_00024354</name>
</gene>
<dbReference type="PROSITE" id="PS51184">
    <property type="entry name" value="JMJC"/>
    <property type="match status" value="1"/>
</dbReference>
<dbReference type="Gene3D" id="2.60.120.650">
    <property type="entry name" value="Cupin"/>
    <property type="match status" value="1"/>
</dbReference>
<dbReference type="AlphaFoldDB" id="A0ABD0KB92"/>
<name>A0ABD0KB92_9CAEN</name>